<organism evidence="1 2">
    <name type="scientific">Bauldia litoralis</name>
    <dbReference type="NCBI Taxonomy" id="665467"/>
    <lineage>
        <taxon>Bacteria</taxon>
        <taxon>Pseudomonadati</taxon>
        <taxon>Pseudomonadota</taxon>
        <taxon>Alphaproteobacteria</taxon>
        <taxon>Hyphomicrobiales</taxon>
        <taxon>Kaistiaceae</taxon>
        <taxon>Bauldia</taxon>
    </lineage>
</organism>
<dbReference type="OrthoDB" id="7889130at2"/>
<proteinExistence type="predicted"/>
<keyword evidence="2" id="KW-1185">Reference proteome</keyword>
<accession>A0A1G6EL93</accession>
<dbReference type="RefSeq" id="WP_090881010.1">
    <property type="nucleotide sequence ID" value="NZ_FMXQ01000014.1"/>
</dbReference>
<dbReference type="Proteomes" id="UP000199071">
    <property type="component" value="Unassembled WGS sequence"/>
</dbReference>
<gene>
    <name evidence="1" type="ORF">SAMN02982931_04648</name>
</gene>
<reference evidence="1 2" key="1">
    <citation type="submission" date="2016-10" db="EMBL/GenBank/DDBJ databases">
        <authorList>
            <person name="de Groot N.N."/>
        </authorList>
    </citation>
    <scope>NUCLEOTIDE SEQUENCE [LARGE SCALE GENOMIC DNA]</scope>
    <source>
        <strain evidence="1 2">ATCC 35022</strain>
    </source>
</reference>
<protein>
    <submittedName>
        <fullName evidence="1">Uncharacterized protein</fullName>
    </submittedName>
</protein>
<dbReference type="AlphaFoldDB" id="A0A1G6EL93"/>
<evidence type="ECO:0000313" key="2">
    <source>
        <dbReference type="Proteomes" id="UP000199071"/>
    </source>
</evidence>
<dbReference type="EMBL" id="FMXQ01000014">
    <property type="protein sequence ID" value="SDB58154.1"/>
    <property type="molecule type" value="Genomic_DNA"/>
</dbReference>
<sequence>MEDIRSILDRYPQRELDIRRLATRSPVFRSVCGDYQQTVRALRYWEKMAAESASRVEDYTSFLKELETEILTTLNRSIANVVQTKPDEE</sequence>
<name>A0A1G6EL93_9HYPH</name>
<evidence type="ECO:0000313" key="1">
    <source>
        <dbReference type="EMBL" id="SDB58154.1"/>
    </source>
</evidence>